<feature type="compositionally biased region" description="Polar residues" evidence="1">
    <location>
        <begin position="1"/>
        <end position="10"/>
    </location>
</feature>
<name>A0A0D6PAM7_9PROT</name>
<dbReference type="EMBL" id="BANB01000705">
    <property type="protein sequence ID" value="GAN78248.1"/>
    <property type="molecule type" value="Genomic_DNA"/>
</dbReference>
<gene>
    <name evidence="2" type="ORF">Asru_0706_02</name>
</gene>
<dbReference type="AlphaFoldDB" id="A0A0D6PAM7"/>
<sequence>MSISPVSSAPPQALAASMTQGAPSGAKPSAMTDGDGDHGVESAAPPPGSGRGTAVNTTA</sequence>
<proteinExistence type="predicted"/>
<dbReference type="RefSeq" id="WP_148360664.1">
    <property type="nucleotide sequence ID" value="NZ_BANB01000705.1"/>
</dbReference>
<protein>
    <submittedName>
        <fullName evidence="2">Uncharacterized protein</fullName>
    </submittedName>
</protein>
<keyword evidence="3" id="KW-1185">Reference proteome</keyword>
<accession>A0A0D6PAM7</accession>
<evidence type="ECO:0000313" key="2">
    <source>
        <dbReference type="EMBL" id="GAN78248.1"/>
    </source>
</evidence>
<evidence type="ECO:0000256" key="1">
    <source>
        <dbReference type="SAM" id="MobiDB-lite"/>
    </source>
</evidence>
<feature type="region of interest" description="Disordered" evidence="1">
    <location>
        <begin position="1"/>
        <end position="59"/>
    </location>
</feature>
<evidence type="ECO:0000313" key="3">
    <source>
        <dbReference type="Proteomes" id="UP000032680"/>
    </source>
</evidence>
<dbReference type="Proteomes" id="UP000032680">
    <property type="component" value="Unassembled WGS sequence"/>
</dbReference>
<organism evidence="2 3">
    <name type="scientific">Acidisphaera rubrifaciens HS-AP3</name>
    <dbReference type="NCBI Taxonomy" id="1231350"/>
    <lineage>
        <taxon>Bacteria</taxon>
        <taxon>Pseudomonadati</taxon>
        <taxon>Pseudomonadota</taxon>
        <taxon>Alphaproteobacteria</taxon>
        <taxon>Acetobacterales</taxon>
        <taxon>Acetobacteraceae</taxon>
        <taxon>Acidisphaera</taxon>
    </lineage>
</organism>
<reference evidence="2 3" key="1">
    <citation type="submission" date="2012-11" db="EMBL/GenBank/DDBJ databases">
        <title>Whole genome sequence of Acidisphaera rubrifaciens HS-AP3.</title>
        <authorList>
            <person name="Azuma Y."/>
            <person name="Higashiura N."/>
            <person name="Hirakawa H."/>
            <person name="Matsushita K."/>
        </authorList>
    </citation>
    <scope>NUCLEOTIDE SEQUENCE [LARGE SCALE GENOMIC DNA]</scope>
    <source>
        <strain evidence="2 3">HS-AP3</strain>
    </source>
</reference>
<comment type="caution">
    <text evidence="2">The sequence shown here is derived from an EMBL/GenBank/DDBJ whole genome shotgun (WGS) entry which is preliminary data.</text>
</comment>